<evidence type="ECO:0000313" key="7">
    <source>
        <dbReference type="Proteomes" id="UP001500121"/>
    </source>
</evidence>
<evidence type="ECO:0000256" key="2">
    <source>
        <dbReference type="ARBA" id="ARBA00022763"/>
    </source>
</evidence>
<evidence type="ECO:0000256" key="3">
    <source>
        <dbReference type="ARBA" id="ARBA00022801"/>
    </source>
</evidence>
<dbReference type="EC" id="3.2.2.-" evidence="5"/>
<dbReference type="CDD" id="cd00540">
    <property type="entry name" value="AAG"/>
    <property type="match status" value="1"/>
</dbReference>
<dbReference type="Gene3D" id="3.10.300.10">
    <property type="entry name" value="Methylpurine-DNA glycosylase (MPG)"/>
    <property type="match status" value="1"/>
</dbReference>
<dbReference type="PANTHER" id="PTHR10429">
    <property type="entry name" value="DNA-3-METHYLADENINE GLYCOSYLASE"/>
    <property type="match status" value="1"/>
</dbReference>
<gene>
    <name evidence="6" type="ORF">GCM10025783_07850</name>
</gene>
<dbReference type="InterPro" id="IPR003180">
    <property type="entry name" value="MPG"/>
</dbReference>
<organism evidence="6 7">
    <name type="scientific">Amnibacterium soli</name>
    <dbReference type="NCBI Taxonomy" id="1282736"/>
    <lineage>
        <taxon>Bacteria</taxon>
        <taxon>Bacillati</taxon>
        <taxon>Actinomycetota</taxon>
        <taxon>Actinomycetes</taxon>
        <taxon>Micrococcales</taxon>
        <taxon>Microbacteriaceae</taxon>
        <taxon>Amnibacterium</taxon>
    </lineage>
</organism>
<protein>
    <recommendedName>
        <fullName evidence="5">Putative 3-methyladenine DNA glycosylase</fullName>
        <ecNumber evidence="5">3.2.2.-</ecNumber>
    </recommendedName>
</protein>
<evidence type="ECO:0000256" key="4">
    <source>
        <dbReference type="ARBA" id="ARBA00023204"/>
    </source>
</evidence>
<keyword evidence="7" id="KW-1185">Reference proteome</keyword>
<dbReference type="Proteomes" id="UP001500121">
    <property type="component" value="Unassembled WGS sequence"/>
</dbReference>
<evidence type="ECO:0000313" key="6">
    <source>
        <dbReference type="EMBL" id="GAA4739489.1"/>
    </source>
</evidence>
<keyword evidence="3 5" id="KW-0378">Hydrolase</keyword>
<dbReference type="NCBIfam" id="NF002003">
    <property type="entry name" value="PRK00802.1-3"/>
    <property type="match status" value="1"/>
</dbReference>
<keyword evidence="2 5" id="KW-0227">DNA damage</keyword>
<sequence>MAGFDRAALEAHAVEVAPLLLGAVLTHATPEGVVAVRLTEVEAYSGLGEDPGSHAHRGRTPRNAVMFGEAGRLYTYFTYGMHTCANVVTGAPGTAGGVLLRGGEVVDGLELARSRRAAARKDVDLARGPARLASALGIALADGGADLLGEGDLALRPGEPLPAAAVATGPRVGVSGPGGDASAFPWRFWITDDPTVSQYRRAVPRRRAAG</sequence>
<dbReference type="SUPFAM" id="SSF50486">
    <property type="entry name" value="FMT C-terminal domain-like"/>
    <property type="match status" value="1"/>
</dbReference>
<dbReference type="NCBIfam" id="TIGR00567">
    <property type="entry name" value="3mg"/>
    <property type="match status" value="1"/>
</dbReference>
<comment type="caution">
    <text evidence="6">The sequence shown here is derived from an EMBL/GenBank/DDBJ whole genome shotgun (WGS) entry which is preliminary data.</text>
</comment>
<evidence type="ECO:0000256" key="1">
    <source>
        <dbReference type="ARBA" id="ARBA00009232"/>
    </source>
</evidence>
<evidence type="ECO:0000256" key="5">
    <source>
        <dbReference type="HAMAP-Rule" id="MF_00527"/>
    </source>
</evidence>
<accession>A0ABP8YTV2</accession>
<keyword evidence="4 5" id="KW-0234">DNA repair</keyword>
<comment type="similarity">
    <text evidence="1 5">Belongs to the DNA glycosylase MPG family.</text>
</comment>
<dbReference type="InterPro" id="IPR011034">
    <property type="entry name" value="Formyl_transferase-like_C_sf"/>
</dbReference>
<dbReference type="Pfam" id="PF02245">
    <property type="entry name" value="Pur_DNA_glyco"/>
    <property type="match status" value="1"/>
</dbReference>
<dbReference type="PANTHER" id="PTHR10429:SF0">
    <property type="entry name" value="DNA-3-METHYLADENINE GLYCOSYLASE"/>
    <property type="match status" value="1"/>
</dbReference>
<proteinExistence type="inferred from homology"/>
<dbReference type="EMBL" id="BAABLP010000001">
    <property type="protein sequence ID" value="GAA4739489.1"/>
    <property type="molecule type" value="Genomic_DNA"/>
</dbReference>
<reference evidence="7" key="1">
    <citation type="journal article" date="2019" name="Int. J. Syst. Evol. Microbiol.">
        <title>The Global Catalogue of Microorganisms (GCM) 10K type strain sequencing project: providing services to taxonomists for standard genome sequencing and annotation.</title>
        <authorList>
            <consortium name="The Broad Institute Genomics Platform"/>
            <consortium name="The Broad Institute Genome Sequencing Center for Infectious Disease"/>
            <person name="Wu L."/>
            <person name="Ma J."/>
        </authorList>
    </citation>
    <scope>NUCLEOTIDE SEQUENCE [LARGE SCALE GENOMIC DNA]</scope>
    <source>
        <strain evidence="7">JCM 19015</strain>
    </source>
</reference>
<name>A0ABP8YTV2_9MICO</name>
<dbReference type="HAMAP" id="MF_00527">
    <property type="entry name" value="3MGH"/>
    <property type="match status" value="1"/>
</dbReference>
<dbReference type="InterPro" id="IPR036995">
    <property type="entry name" value="MPG_sf"/>
</dbReference>